<evidence type="ECO:0000313" key="4">
    <source>
        <dbReference type="Proteomes" id="UP000297595"/>
    </source>
</evidence>
<evidence type="ECO:0000313" key="3">
    <source>
        <dbReference type="EMBL" id="TGJ63188.1"/>
    </source>
</evidence>
<reference evidence="3 4" key="1">
    <citation type="submission" date="2019-03" db="EMBL/GenBank/DDBJ databases">
        <title>Nematode-trapping fungi genome.</title>
        <authorList>
            <person name="Vidal-Diez De Ulzurrun G."/>
        </authorList>
    </citation>
    <scope>NUCLEOTIDE SEQUENCE [LARGE SCALE GENOMIC DNA]</scope>
    <source>
        <strain evidence="3 4">TWF154</strain>
    </source>
</reference>
<dbReference type="EMBL" id="WIQW01000008">
    <property type="protein sequence ID" value="KAF3108619.1"/>
    <property type="molecule type" value="Genomic_DNA"/>
</dbReference>
<evidence type="ECO:0000313" key="2">
    <source>
        <dbReference type="EMBL" id="KAF3108619.1"/>
    </source>
</evidence>
<feature type="compositionally biased region" description="Polar residues" evidence="1">
    <location>
        <begin position="45"/>
        <end position="60"/>
    </location>
</feature>
<sequence length="69" mass="7489">MLTRKDPQTFVQPGLNPFSPAPLVAMGDMFGLSLLEFDRFDQGEPKSSSSNCGSSLTYSRLPNPVLVTP</sequence>
<organism evidence="2 5">
    <name type="scientific">Orbilia oligospora</name>
    <name type="common">Nematode-trapping fungus</name>
    <name type="synonym">Arthrobotrys oligospora</name>
    <dbReference type="NCBI Taxonomy" id="2813651"/>
    <lineage>
        <taxon>Eukaryota</taxon>
        <taxon>Fungi</taxon>
        <taxon>Dikarya</taxon>
        <taxon>Ascomycota</taxon>
        <taxon>Pezizomycotina</taxon>
        <taxon>Orbiliomycetes</taxon>
        <taxon>Orbiliales</taxon>
        <taxon>Orbiliaceae</taxon>
        <taxon>Orbilia</taxon>
    </lineage>
</organism>
<dbReference type="EMBL" id="SOZJ01000008">
    <property type="protein sequence ID" value="TGJ63188.1"/>
    <property type="molecule type" value="Genomic_DNA"/>
</dbReference>
<reference evidence="2 5" key="2">
    <citation type="submission" date="2019-06" db="EMBL/GenBank/DDBJ databases">
        <authorList>
            <person name="Palmer J.M."/>
        </authorList>
    </citation>
    <scope>NUCLEOTIDE SEQUENCE [LARGE SCALE GENOMIC DNA]</scope>
    <source>
        <strain evidence="2 5">TWF102</strain>
    </source>
</reference>
<dbReference type="Proteomes" id="UP000475325">
    <property type="component" value="Unassembled WGS sequence"/>
</dbReference>
<accession>A0A7C8JET2</accession>
<name>A0A7C8JET2_ORBOL</name>
<dbReference type="Proteomes" id="UP000297595">
    <property type="component" value="Unassembled WGS sequence"/>
</dbReference>
<comment type="caution">
    <text evidence="2">The sequence shown here is derived from an EMBL/GenBank/DDBJ whole genome shotgun (WGS) entry which is preliminary data.</text>
</comment>
<protein>
    <submittedName>
        <fullName evidence="2">Uncharacterized protein</fullName>
    </submittedName>
</protein>
<gene>
    <name evidence="3" type="ORF">EYR41_011125</name>
    <name evidence="2" type="ORF">TWF102_010743</name>
</gene>
<proteinExistence type="predicted"/>
<dbReference type="AlphaFoldDB" id="A0A7C8JET2"/>
<evidence type="ECO:0000313" key="5">
    <source>
        <dbReference type="Proteomes" id="UP000475325"/>
    </source>
</evidence>
<feature type="region of interest" description="Disordered" evidence="1">
    <location>
        <begin position="42"/>
        <end position="69"/>
    </location>
</feature>
<evidence type="ECO:0000256" key="1">
    <source>
        <dbReference type="SAM" id="MobiDB-lite"/>
    </source>
</evidence>